<keyword evidence="1" id="KW-0812">Transmembrane</keyword>
<evidence type="ECO:0000256" key="1">
    <source>
        <dbReference type="SAM" id="Phobius"/>
    </source>
</evidence>
<keyword evidence="3" id="KW-1185">Reference proteome</keyword>
<reference evidence="2 3" key="1">
    <citation type="submission" date="2020-09" db="EMBL/GenBank/DDBJ databases">
        <title>Eikenella S3660 sp. nov., isolated from a throat swab.</title>
        <authorList>
            <person name="Buhl M."/>
        </authorList>
    </citation>
    <scope>NUCLEOTIDE SEQUENCE [LARGE SCALE GENOMIC DNA]</scope>
    <source>
        <strain evidence="2 3">S3360</strain>
    </source>
</reference>
<sequence>MKINLKKDNYVVFDKTETLKSNIIRQACTGLMLAFCVYISRGSNWWTFVSGLLFLSWLCGMAYKWADARETKFGSWTEFKAWVDRQAAAESAQQEGNEFTPMSEATFAETPRTYVQKQAAAEAQEATHE</sequence>
<protein>
    <recommendedName>
        <fullName evidence="4">PrgI family protein</fullName>
    </recommendedName>
</protein>
<feature type="transmembrane region" description="Helical" evidence="1">
    <location>
        <begin position="23"/>
        <end position="40"/>
    </location>
</feature>
<dbReference type="RefSeq" id="WP_197902904.1">
    <property type="nucleotide sequence ID" value="NZ_JACSGR010000003.1"/>
</dbReference>
<keyword evidence="1" id="KW-0472">Membrane</keyword>
<evidence type="ECO:0008006" key="4">
    <source>
        <dbReference type="Google" id="ProtNLM"/>
    </source>
</evidence>
<organism evidence="2 3">
    <name type="scientific">Eikenella glucosivorans</name>
    <dbReference type="NCBI Taxonomy" id="2766967"/>
    <lineage>
        <taxon>Bacteria</taxon>
        <taxon>Pseudomonadati</taxon>
        <taxon>Pseudomonadota</taxon>
        <taxon>Betaproteobacteria</taxon>
        <taxon>Neisseriales</taxon>
        <taxon>Neisseriaceae</taxon>
        <taxon>Eikenella</taxon>
    </lineage>
</organism>
<accession>A0ABS0N9N7</accession>
<dbReference type="EMBL" id="JACSGR010000003">
    <property type="protein sequence ID" value="MBH5329006.1"/>
    <property type="molecule type" value="Genomic_DNA"/>
</dbReference>
<proteinExistence type="predicted"/>
<name>A0ABS0N9N7_9NEIS</name>
<dbReference type="Proteomes" id="UP000768471">
    <property type="component" value="Unassembled WGS sequence"/>
</dbReference>
<evidence type="ECO:0000313" key="3">
    <source>
        <dbReference type="Proteomes" id="UP000768471"/>
    </source>
</evidence>
<evidence type="ECO:0000313" key="2">
    <source>
        <dbReference type="EMBL" id="MBH5329006.1"/>
    </source>
</evidence>
<feature type="transmembrane region" description="Helical" evidence="1">
    <location>
        <begin position="46"/>
        <end position="66"/>
    </location>
</feature>
<gene>
    <name evidence="2" type="ORF">H9Q10_04900</name>
</gene>
<keyword evidence="1" id="KW-1133">Transmembrane helix</keyword>
<comment type="caution">
    <text evidence="2">The sequence shown here is derived from an EMBL/GenBank/DDBJ whole genome shotgun (WGS) entry which is preliminary data.</text>
</comment>